<dbReference type="InterPro" id="IPR020471">
    <property type="entry name" value="AKR"/>
</dbReference>
<feature type="domain" description="NADP-dependent oxidoreductase" evidence="1">
    <location>
        <begin position="31"/>
        <end position="109"/>
    </location>
</feature>
<gene>
    <name evidence="2" type="ORF">HPP92_004385</name>
</gene>
<evidence type="ECO:0000313" key="2">
    <source>
        <dbReference type="EMBL" id="KAG0499694.1"/>
    </source>
</evidence>
<dbReference type="InterPro" id="IPR018170">
    <property type="entry name" value="Aldo/ket_reductase_CS"/>
</dbReference>
<keyword evidence="3" id="KW-1185">Reference proteome</keyword>
<evidence type="ECO:0000259" key="1">
    <source>
        <dbReference type="Pfam" id="PF00248"/>
    </source>
</evidence>
<protein>
    <recommendedName>
        <fullName evidence="1">NADP-dependent oxidoreductase domain-containing protein</fullName>
    </recommendedName>
</protein>
<evidence type="ECO:0000313" key="3">
    <source>
        <dbReference type="Proteomes" id="UP000636800"/>
    </source>
</evidence>
<sequence length="109" mass="11957">MDEMSMVKIPEITLRGGDRPMPVVAMGTAVLPFSPADTKAAILHAIELGYRHFDTASLYETERPLGEAVAEALRLGLVASREDLFVTTKLWSDQAHPELVLPALKNSLR</sequence>
<dbReference type="InterPro" id="IPR023210">
    <property type="entry name" value="NADP_OxRdtase_dom"/>
</dbReference>
<dbReference type="PROSITE" id="PS00798">
    <property type="entry name" value="ALDOKETO_REDUCTASE_1"/>
    <property type="match status" value="1"/>
</dbReference>
<dbReference type="EMBL" id="JADCNL010000001">
    <property type="protein sequence ID" value="KAG0499694.1"/>
    <property type="molecule type" value="Genomic_DNA"/>
</dbReference>
<dbReference type="OrthoDB" id="1709592at2759"/>
<dbReference type="Proteomes" id="UP000636800">
    <property type="component" value="Chromosome 1"/>
</dbReference>
<organism evidence="2 3">
    <name type="scientific">Vanilla planifolia</name>
    <name type="common">Vanilla</name>
    <dbReference type="NCBI Taxonomy" id="51239"/>
    <lineage>
        <taxon>Eukaryota</taxon>
        <taxon>Viridiplantae</taxon>
        <taxon>Streptophyta</taxon>
        <taxon>Embryophyta</taxon>
        <taxon>Tracheophyta</taxon>
        <taxon>Spermatophyta</taxon>
        <taxon>Magnoliopsida</taxon>
        <taxon>Liliopsida</taxon>
        <taxon>Asparagales</taxon>
        <taxon>Orchidaceae</taxon>
        <taxon>Vanilloideae</taxon>
        <taxon>Vanilleae</taxon>
        <taxon>Vanilla</taxon>
    </lineage>
</organism>
<name>A0A835S1N3_VANPL</name>
<proteinExistence type="predicted"/>
<dbReference type="SUPFAM" id="SSF51430">
    <property type="entry name" value="NAD(P)-linked oxidoreductase"/>
    <property type="match status" value="1"/>
</dbReference>
<dbReference type="Gene3D" id="3.20.20.100">
    <property type="entry name" value="NADP-dependent oxidoreductase domain"/>
    <property type="match status" value="1"/>
</dbReference>
<dbReference type="AlphaFoldDB" id="A0A835S1N3"/>
<dbReference type="PANTHER" id="PTHR11732">
    <property type="entry name" value="ALDO/KETO REDUCTASE"/>
    <property type="match status" value="1"/>
</dbReference>
<reference evidence="2 3" key="1">
    <citation type="journal article" date="2020" name="Nat. Food">
        <title>A phased Vanilla planifolia genome enables genetic improvement of flavour and production.</title>
        <authorList>
            <person name="Hasing T."/>
            <person name="Tang H."/>
            <person name="Brym M."/>
            <person name="Khazi F."/>
            <person name="Huang T."/>
            <person name="Chambers A.H."/>
        </authorList>
    </citation>
    <scope>NUCLEOTIDE SEQUENCE [LARGE SCALE GENOMIC DNA]</scope>
    <source>
        <tissue evidence="2">Leaf</tissue>
    </source>
</reference>
<dbReference type="GO" id="GO:0016491">
    <property type="term" value="F:oxidoreductase activity"/>
    <property type="evidence" value="ECO:0007669"/>
    <property type="project" value="InterPro"/>
</dbReference>
<accession>A0A835S1N3</accession>
<comment type="caution">
    <text evidence="2">The sequence shown here is derived from an EMBL/GenBank/DDBJ whole genome shotgun (WGS) entry which is preliminary data.</text>
</comment>
<dbReference type="InterPro" id="IPR036812">
    <property type="entry name" value="NAD(P)_OxRdtase_dom_sf"/>
</dbReference>
<dbReference type="Pfam" id="PF00248">
    <property type="entry name" value="Aldo_ket_red"/>
    <property type="match status" value="1"/>
</dbReference>